<dbReference type="RefSeq" id="XP_017866284.1">
    <property type="nucleotide sequence ID" value="XM_018010795.1"/>
</dbReference>
<proteinExistence type="predicted"/>
<evidence type="ECO:0000256" key="2">
    <source>
        <dbReference type="ARBA" id="ARBA00022475"/>
    </source>
</evidence>
<comment type="subcellular location">
    <subcellularLocation>
        <location evidence="1">Cell membrane</location>
        <topology evidence="1">Multi-pass membrane protein</topology>
    </subcellularLocation>
</comment>
<evidence type="ECO:0000313" key="7">
    <source>
        <dbReference type="Proteomes" id="UP000694904"/>
    </source>
</evidence>
<keyword evidence="3 6" id="KW-0812">Transmembrane</keyword>
<feature type="transmembrane region" description="Helical" evidence="6">
    <location>
        <begin position="231"/>
        <end position="250"/>
    </location>
</feature>
<evidence type="ECO:0000256" key="5">
    <source>
        <dbReference type="ARBA" id="ARBA00023136"/>
    </source>
</evidence>
<reference evidence="8" key="3">
    <citation type="submission" date="2025-08" db="UniProtKB">
        <authorList>
            <consortium name="RefSeq"/>
        </authorList>
    </citation>
    <scope>IDENTIFICATION</scope>
    <source>
        <tissue evidence="8">Whole organism</tissue>
    </source>
</reference>
<sequence length="265" mass="30555">MLTAARPYLQLLALLTLTPPLSFSAILLLGIDVTHVNIRILNFEILMLEVEDFTSAQGRVQKLCYPLHLIVIHGNMLIYFRKLGSIYTEIAALERDSDAASQSLGGLGKRLKFRQRLADWISVISLTEFMDWYYKIFTELILVMFQMKIVEYGLFVLFVEELLLLIQLQQEFTNCEHHALLQALCVALQRNKGNSNPEWLSNILREYVLQMEHLELRFSCRNFFDINLRSFGGMVLTIVSYSIILIQVKLKDLVEAKPKSLPKAQ</sequence>
<gene>
    <name evidence="8" type="primary">LOC108615910</name>
</gene>
<evidence type="ECO:0000256" key="4">
    <source>
        <dbReference type="ARBA" id="ARBA00022989"/>
    </source>
</evidence>
<keyword evidence="8" id="KW-0675">Receptor</keyword>
<keyword evidence="7" id="KW-1185">Reference proteome</keyword>
<evidence type="ECO:0000313" key="8">
    <source>
        <dbReference type="RefSeq" id="XP_017866284.1"/>
    </source>
</evidence>
<name>A0ABM1PGE8_DROAR</name>
<keyword evidence="2" id="KW-1003">Cell membrane</keyword>
<protein>
    <submittedName>
        <fullName evidence="8">LOW QUALITY PROTEIN: putative gustatory receptor 98b</fullName>
    </submittedName>
</protein>
<dbReference type="Pfam" id="PF08395">
    <property type="entry name" value="7tm_7"/>
    <property type="match status" value="1"/>
</dbReference>
<dbReference type="InterPro" id="IPR013604">
    <property type="entry name" value="7TM_chemorcpt"/>
</dbReference>
<evidence type="ECO:0000256" key="6">
    <source>
        <dbReference type="SAM" id="Phobius"/>
    </source>
</evidence>
<evidence type="ECO:0000256" key="1">
    <source>
        <dbReference type="ARBA" id="ARBA00004651"/>
    </source>
</evidence>
<dbReference type="Proteomes" id="UP000694904">
    <property type="component" value="Chromosome 2"/>
</dbReference>
<reference evidence="7" key="2">
    <citation type="journal article" date="2016" name="G3 (Bethesda)">
        <title>Genome Evolution in Three Species of Cactophilic Drosophila.</title>
        <authorList>
            <person name="Sanchez-Flores A."/>
            <person name="Penazola F."/>
            <person name="Carpinteyro-Ponce J."/>
            <person name="Nazario-Yepiz N."/>
            <person name="Abreu-Goodger C."/>
            <person name="Machado C.A."/>
            <person name="Markow T.A."/>
        </authorList>
    </citation>
    <scope>NUCLEOTIDE SEQUENCE [LARGE SCALE GENOMIC DNA]</scope>
</reference>
<accession>A0ABM1PGE8</accession>
<keyword evidence="5 6" id="KW-0472">Membrane</keyword>
<reference evidence="7" key="1">
    <citation type="journal article" date="1997" name="Nucleic Acids Res.">
        <title>tRNAscan-SE: a program for improved detection of transfer RNA genes in genomic sequence.</title>
        <authorList>
            <person name="Lowe T.M."/>
            <person name="Eddy S.R."/>
        </authorList>
    </citation>
    <scope>NUCLEOTIDE SEQUENCE [LARGE SCALE GENOMIC DNA]</scope>
</reference>
<organism evidence="7 8">
    <name type="scientific">Drosophila arizonae</name>
    <name type="common">Fruit fly</name>
    <dbReference type="NCBI Taxonomy" id="7263"/>
    <lineage>
        <taxon>Eukaryota</taxon>
        <taxon>Metazoa</taxon>
        <taxon>Ecdysozoa</taxon>
        <taxon>Arthropoda</taxon>
        <taxon>Hexapoda</taxon>
        <taxon>Insecta</taxon>
        <taxon>Pterygota</taxon>
        <taxon>Neoptera</taxon>
        <taxon>Endopterygota</taxon>
        <taxon>Diptera</taxon>
        <taxon>Brachycera</taxon>
        <taxon>Muscomorpha</taxon>
        <taxon>Ephydroidea</taxon>
        <taxon>Drosophilidae</taxon>
        <taxon>Drosophila</taxon>
    </lineage>
</organism>
<dbReference type="GeneID" id="108615910"/>
<keyword evidence="4 6" id="KW-1133">Transmembrane helix</keyword>
<evidence type="ECO:0000256" key="3">
    <source>
        <dbReference type="ARBA" id="ARBA00022692"/>
    </source>
</evidence>